<feature type="transmembrane region" description="Helical" evidence="8">
    <location>
        <begin position="12"/>
        <end position="31"/>
    </location>
</feature>
<keyword evidence="11" id="KW-1185">Reference proteome</keyword>
<evidence type="ECO:0000256" key="5">
    <source>
        <dbReference type="ARBA" id="ARBA00022692"/>
    </source>
</evidence>
<reference evidence="11" key="2">
    <citation type="submission" date="2013-12" db="EMBL/GenBank/DDBJ databases">
        <authorList>
            <person name="Yu Y."/>
            <person name="Lee S."/>
            <person name="de Baynast K."/>
            <person name="Wissotski M."/>
            <person name="Liu L."/>
            <person name="Talag J."/>
            <person name="Goicoechea J."/>
            <person name="Angelova A."/>
            <person name="Jetty R."/>
            <person name="Kudrna D."/>
            <person name="Golser W."/>
            <person name="Rivera L."/>
            <person name="Zhang J."/>
            <person name="Wing R."/>
        </authorList>
    </citation>
    <scope>NUCLEOTIDE SEQUENCE</scope>
</reference>
<feature type="transmembrane region" description="Helical" evidence="8">
    <location>
        <begin position="146"/>
        <end position="165"/>
    </location>
</feature>
<dbReference type="NCBIfam" id="TIGR01569">
    <property type="entry name" value="A_tha_TIGR01569"/>
    <property type="match status" value="1"/>
</dbReference>
<feature type="domain" description="Casparian strip membrane protein" evidence="9">
    <location>
        <begin position="9"/>
        <end position="156"/>
    </location>
</feature>
<proteinExistence type="inferred from homology"/>
<dbReference type="Gramene" id="LPERR02G05110.1">
    <property type="protein sequence ID" value="LPERR02G05110.1"/>
    <property type="gene ID" value="LPERR02G05110"/>
</dbReference>
<dbReference type="eggNOG" id="ENOG502S20T">
    <property type="taxonomic scope" value="Eukaryota"/>
</dbReference>
<evidence type="ECO:0000256" key="6">
    <source>
        <dbReference type="ARBA" id="ARBA00022989"/>
    </source>
</evidence>
<name>A0A0D9VCV9_9ORYZ</name>
<dbReference type="STRING" id="77586.A0A0D9VCV9"/>
<keyword evidence="6 8" id="KW-1133">Transmembrane helix</keyword>
<protein>
    <recommendedName>
        <fullName evidence="8">CASP-like protein</fullName>
    </recommendedName>
</protein>
<dbReference type="InterPro" id="IPR006459">
    <property type="entry name" value="CASP/CASPL"/>
</dbReference>
<reference evidence="10 11" key="1">
    <citation type="submission" date="2012-08" db="EMBL/GenBank/DDBJ databases">
        <title>Oryza genome evolution.</title>
        <authorList>
            <person name="Wing R.A."/>
        </authorList>
    </citation>
    <scope>NUCLEOTIDE SEQUENCE</scope>
</reference>
<evidence type="ECO:0000256" key="7">
    <source>
        <dbReference type="ARBA" id="ARBA00023136"/>
    </source>
</evidence>
<comment type="subunit">
    <text evidence="3 8">Homodimer and heterodimers.</text>
</comment>
<keyword evidence="7 8" id="KW-0472">Membrane</keyword>
<organism evidence="10 11">
    <name type="scientific">Leersia perrieri</name>
    <dbReference type="NCBI Taxonomy" id="77586"/>
    <lineage>
        <taxon>Eukaryota</taxon>
        <taxon>Viridiplantae</taxon>
        <taxon>Streptophyta</taxon>
        <taxon>Embryophyta</taxon>
        <taxon>Tracheophyta</taxon>
        <taxon>Spermatophyta</taxon>
        <taxon>Magnoliopsida</taxon>
        <taxon>Liliopsida</taxon>
        <taxon>Poales</taxon>
        <taxon>Poaceae</taxon>
        <taxon>BOP clade</taxon>
        <taxon>Oryzoideae</taxon>
        <taxon>Oryzeae</taxon>
        <taxon>Oryzinae</taxon>
        <taxon>Leersia</taxon>
    </lineage>
</organism>
<dbReference type="PANTHER" id="PTHR33573">
    <property type="entry name" value="CASP-LIKE PROTEIN 4A4"/>
    <property type="match status" value="1"/>
</dbReference>
<dbReference type="Proteomes" id="UP000032180">
    <property type="component" value="Chromosome 2"/>
</dbReference>
<dbReference type="EnsemblPlants" id="LPERR02G05110.1">
    <property type="protein sequence ID" value="LPERR02G05110.1"/>
    <property type="gene ID" value="LPERR02G05110"/>
</dbReference>
<evidence type="ECO:0000256" key="8">
    <source>
        <dbReference type="RuleBase" id="RU361233"/>
    </source>
</evidence>
<dbReference type="Pfam" id="PF04535">
    <property type="entry name" value="CASP_dom"/>
    <property type="match status" value="1"/>
</dbReference>
<dbReference type="GO" id="GO:0005886">
    <property type="term" value="C:plasma membrane"/>
    <property type="evidence" value="ECO:0007669"/>
    <property type="project" value="UniProtKB-SubCell"/>
</dbReference>
<evidence type="ECO:0000256" key="4">
    <source>
        <dbReference type="ARBA" id="ARBA00022475"/>
    </source>
</evidence>
<evidence type="ECO:0000256" key="3">
    <source>
        <dbReference type="ARBA" id="ARBA00011489"/>
    </source>
</evidence>
<accession>A0A0D9VCV9</accession>
<feature type="transmembrane region" description="Helical" evidence="8">
    <location>
        <begin position="104"/>
        <end position="126"/>
    </location>
</feature>
<evidence type="ECO:0000256" key="2">
    <source>
        <dbReference type="ARBA" id="ARBA00007651"/>
    </source>
</evidence>
<evidence type="ECO:0000313" key="11">
    <source>
        <dbReference type="Proteomes" id="UP000032180"/>
    </source>
</evidence>
<dbReference type="InterPro" id="IPR006702">
    <property type="entry name" value="CASP_dom"/>
</dbReference>
<evidence type="ECO:0000259" key="9">
    <source>
        <dbReference type="Pfam" id="PF04535"/>
    </source>
</evidence>
<keyword evidence="4 8" id="KW-1003">Cell membrane</keyword>
<comment type="similarity">
    <text evidence="2 8">Belongs to the Casparian strip membrane proteins (CASP) family.</text>
</comment>
<reference evidence="10" key="3">
    <citation type="submission" date="2015-04" db="UniProtKB">
        <authorList>
            <consortium name="EnsemblPlants"/>
        </authorList>
    </citation>
    <scope>IDENTIFICATION</scope>
</reference>
<evidence type="ECO:0000256" key="1">
    <source>
        <dbReference type="ARBA" id="ARBA00004651"/>
    </source>
</evidence>
<sequence length="190" mass="19915">MEETSSAVRAERLVRGGCVVMAATAALLLGFSEETKTVLFIRKTAVAKDVQALWVLTVAAAVAAGYHFAQLIRCLYCSGAGDDGGRRGGAMVVAWTSLLLDKGCAYVVFASTAAALQACMVGLTGIEAMQWSKLCNIYTRFCEQAAAGMLCSLLAAGGMAALSAFSARRLFRLYSPAAAAARRSTLLLIN</sequence>
<dbReference type="PANTHER" id="PTHR33573:SF30">
    <property type="entry name" value="CASP-LIKE PROTEIN 2C1-RELATED"/>
    <property type="match status" value="1"/>
</dbReference>
<dbReference type="HOGENOM" id="CLU_066104_0_0_1"/>
<comment type="subcellular location">
    <subcellularLocation>
        <location evidence="1 8">Cell membrane</location>
        <topology evidence="1 8">Multi-pass membrane protein</topology>
    </subcellularLocation>
</comment>
<keyword evidence="5 8" id="KW-0812">Transmembrane</keyword>
<feature type="transmembrane region" description="Helical" evidence="8">
    <location>
        <begin position="51"/>
        <end position="69"/>
    </location>
</feature>
<dbReference type="AlphaFoldDB" id="A0A0D9VCV9"/>
<evidence type="ECO:0000313" key="10">
    <source>
        <dbReference type="EnsemblPlants" id="LPERR02G05110.1"/>
    </source>
</evidence>